<keyword evidence="1" id="KW-0479">Metal-binding</keyword>
<dbReference type="SMART" id="SM00184">
    <property type="entry name" value="RING"/>
    <property type="match status" value="1"/>
</dbReference>
<dbReference type="CDD" id="cd16454">
    <property type="entry name" value="RING-H2_PA-TM-RING"/>
    <property type="match status" value="1"/>
</dbReference>
<evidence type="ECO:0000256" key="1">
    <source>
        <dbReference type="PROSITE-ProRule" id="PRU00175"/>
    </source>
</evidence>
<gene>
    <name evidence="4" type="ORF">KIW84_064655</name>
</gene>
<protein>
    <recommendedName>
        <fullName evidence="3">RING-type domain-containing protein</fullName>
    </recommendedName>
</protein>
<keyword evidence="2" id="KW-0812">Transmembrane</keyword>
<dbReference type="InterPro" id="IPR013083">
    <property type="entry name" value="Znf_RING/FYVE/PHD"/>
</dbReference>
<accession>A0A9D5A928</accession>
<dbReference type="GO" id="GO:0008270">
    <property type="term" value="F:zinc ion binding"/>
    <property type="evidence" value="ECO:0007669"/>
    <property type="project" value="UniProtKB-KW"/>
</dbReference>
<proteinExistence type="predicted"/>
<keyword evidence="1" id="KW-0862">Zinc</keyword>
<dbReference type="EMBL" id="JAMSHJ010000006">
    <property type="protein sequence ID" value="KAI5399381.1"/>
    <property type="molecule type" value="Genomic_DNA"/>
</dbReference>
<evidence type="ECO:0000313" key="5">
    <source>
        <dbReference type="Proteomes" id="UP001058974"/>
    </source>
</evidence>
<keyword evidence="2" id="KW-1133">Transmembrane helix</keyword>
<feature type="transmembrane region" description="Helical" evidence="2">
    <location>
        <begin position="35"/>
        <end position="57"/>
    </location>
</feature>
<keyword evidence="5" id="KW-1185">Reference proteome</keyword>
<name>A0A9D5A928_PEA</name>
<keyword evidence="1" id="KW-0863">Zinc-finger</keyword>
<evidence type="ECO:0000256" key="2">
    <source>
        <dbReference type="SAM" id="Phobius"/>
    </source>
</evidence>
<organism evidence="4 5">
    <name type="scientific">Pisum sativum</name>
    <name type="common">Garden pea</name>
    <name type="synonym">Lathyrus oleraceus</name>
    <dbReference type="NCBI Taxonomy" id="3888"/>
    <lineage>
        <taxon>Eukaryota</taxon>
        <taxon>Viridiplantae</taxon>
        <taxon>Streptophyta</taxon>
        <taxon>Embryophyta</taxon>
        <taxon>Tracheophyta</taxon>
        <taxon>Spermatophyta</taxon>
        <taxon>Magnoliopsida</taxon>
        <taxon>eudicotyledons</taxon>
        <taxon>Gunneridae</taxon>
        <taxon>Pentapetalae</taxon>
        <taxon>rosids</taxon>
        <taxon>fabids</taxon>
        <taxon>Fabales</taxon>
        <taxon>Fabaceae</taxon>
        <taxon>Papilionoideae</taxon>
        <taxon>50 kb inversion clade</taxon>
        <taxon>NPAAA clade</taxon>
        <taxon>Hologalegina</taxon>
        <taxon>IRL clade</taxon>
        <taxon>Fabeae</taxon>
        <taxon>Lathyrus</taxon>
    </lineage>
</organism>
<dbReference type="Gene3D" id="3.30.40.10">
    <property type="entry name" value="Zinc/RING finger domain, C3HC4 (zinc finger)"/>
    <property type="match status" value="1"/>
</dbReference>
<reference evidence="4 5" key="1">
    <citation type="journal article" date="2022" name="Nat. Genet.">
        <title>Improved pea reference genome and pan-genome highlight genomic features and evolutionary characteristics.</title>
        <authorList>
            <person name="Yang T."/>
            <person name="Liu R."/>
            <person name="Luo Y."/>
            <person name="Hu S."/>
            <person name="Wang D."/>
            <person name="Wang C."/>
            <person name="Pandey M.K."/>
            <person name="Ge S."/>
            <person name="Xu Q."/>
            <person name="Li N."/>
            <person name="Li G."/>
            <person name="Huang Y."/>
            <person name="Saxena R.K."/>
            <person name="Ji Y."/>
            <person name="Li M."/>
            <person name="Yan X."/>
            <person name="He Y."/>
            <person name="Liu Y."/>
            <person name="Wang X."/>
            <person name="Xiang C."/>
            <person name="Varshney R.K."/>
            <person name="Ding H."/>
            <person name="Gao S."/>
            <person name="Zong X."/>
        </authorList>
    </citation>
    <scope>NUCLEOTIDE SEQUENCE [LARGE SCALE GENOMIC DNA]</scope>
    <source>
        <strain evidence="4 5">cv. Zhongwan 6</strain>
    </source>
</reference>
<feature type="domain" description="RING-type" evidence="3">
    <location>
        <begin position="120"/>
        <end position="162"/>
    </location>
</feature>
<dbReference type="AlphaFoldDB" id="A0A9D5A928"/>
<feature type="non-terminal residue" evidence="4">
    <location>
        <position position="1"/>
    </location>
</feature>
<keyword evidence="2" id="KW-0472">Membrane</keyword>
<dbReference type="PANTHER" id="PTHR46719:SF14">
    <property type="entry name" value="TRANSCRIPTION FACTOR C2H2 FAMILY-RELATED"/>
    <property type="match status" value="1"/>
</dbReference>
<sequence>INNFPNQIHFQIFIETMNNNSTSQPLHNSFDANRFTYILTFVFSLVFLILAIVVACVRHRMSQNRSMLNILSGFPLHRQEESTTEQGLGRRRDKNIEGHTKLLYSQIQKNIGGSSTSSCCSICLGDYKESDMLRLLPNCGHLYHAACIDPWLRLHSNCPICRKSLLPST</sequence>
<dbReference type="Gramene" id="Psat06G0465500-T1">
    <property type="protein sequence ID" value="KAI5399381.1"/>
    <property type="gene ID" value="KIW84_064655"/>
</dbReference>
<dbReference type="SUPFAM" id="SSF57850">
    <property type="entry name" value="RING/U-box"/>
    <property type="match status" value="1"/>
</dbReference>
<comment type="caution">
    <text evidence="4">The sequence shown here is derived from an EMBL/GenBank/DDBJ whole genome shotgun (WGS) entry which is preliminary data.</text>
</comment>
<evidence type="ECO:0000313" key="4">
    <source>
        <dbReference type="EMBL" id="KAI5399381.1"/>
    </source>
</evidence>
<dbReference type="InterPro" id="IPR045899">
    <property type="entry name" value="ATL71-like"/>
</dbReference>
<evidence type="ECO:0000259" key="3">
    <source>
        <dbReference type="PROSITE" id="PS50089"/>
    </source>
</evidence>
<dbReference type="PANTHER" id="PTHR46719">
    <property type="entry name" value="TRANSCRIPTION FACTOR C2H2 FAMILY-RELATED"/>
    <property type="match status" value="1"/>
</dbReference>
<dbReference type="Pfam" id="PF13639">
    <property type="entry name" value="zf-RING_2"/>
    <property type="match status" value="1"/>
</dbReference>
<dbReference type="Proteomes" id="UP001058974">
    <property type="component" value="Chromosome 6"/>
</dbReference>
<dbReference type="PROSITE" id="PS50089">
    <property type="entry name" value="ZF_RING_2"/>
    <property type="match status" value="1"/>
</dbReference>
<dbReference type="InterPro" id="IPR001841">
    <property type="entry name" value="Znf_RING"/>
</dbReference>